<accession>A0AAE0CIB3</accession>
<name>A0AAE0CIB3_9ROSI</name>
<sequence>MQLHPRHFGHSLREHFVSKLMKDVEGTCRLDRQWPAWIVVAIMGHWERADSRWDWVCDVSSEVLVCCIQRGNLRSCFYYGQQGRV</sequence>
<reference evidence="1" key="1">
    <citation type="journal article" date="2023" name="Plant J.">
        <title>Genome sequences and population genomics provide insights into the demographic history, inbreeding, and mutation load of two 'living fossil' tree species of Dipteronia.</title>
        <authorList>
            <person name="Feng Y."/>
            <person name="Comes H.P."/>
            <person name="Chen J."/>
            <person name="Zhu S."/>
            <person name="Lu R."/>
            <person name="Zhang X."/>
            <person name="Li P."/>
            <person name="Qiu J."/>
            <person name="Olsen K.M."/>
            <person name="Qiu Y."/>
        </authorList>
    </citation>
    <scope>NUCLEOTIDE SEQUENCE</scope>
    <source>
        <strain evidence="1">KIB01</strain>
    </source>
</reference>
<dbReference type="Proteomes" id="UP001280121">
    <property type="component" value="Unassembled WGS sequence"/>
</dbReference>
<comment type="caution">
    <text evidence="1">The sequence shown here is derived from an EMBL/GenBank/DDBJ whole genome shotgun (WGS) entry which is preliminary data.</text>
</comment>
<evidence type="ECO:0000313" key="1">
    <source>
        <dbReference type="EMBL" id="KAK2652329.1"/>
    </source>
</evidence>
<gene>
    <name evidence="1" type="ORF">Ddye_012185</name>
</gene>
<dbReference type="AlphaFoldDB" id="A0AAE0CIB3"/>
<proteinExistence type="predicted"/>
<evidence type="ECO:0000313" key="2">
    <source>
        <dbReference type="Proteomes" id="UP001280121"/>
    </source>
</evidence>
<dbReference type="EMBL" id="JANJYI010000004">
    <property type="protein sequence ID" value="KAK2652329.1"/>
    <property type="molecule type" value="Genomic_DNA"/>
</dbReference>
<organism evidence="1 2">
    <name type="scientific">Dipteronia dyeriana</name>
    <dbReference type="NCBI Taxonomy" id="168575"/>
    <lineage>
        <taxon>Eukaryota</taxon>
        <taxon>Viridiplantae</taxon>
        <taxon>Streptophyta</taxon>
        <taxon>Embryophyta</taxon>
        <taxon>Tracheophyta</taxon>
        <taxon>Spermatophyta</taxon>
        <taxon>Magnoliopsida</taxon>
        <taxon>eudicotyledons</taxon>
        <taxon>Gunneridae</taxon>
        <taxon>Pentapetalae</taxon>
        <taxon>rosids</taxon>
        <taxon>malvids</taxon>
        <taxon>Sapindales</taxon>
        <taxon>Sapindaceae</taxon>
        <taxon>Hippocastanoideae</taxon>
        <taxon>Acereae</taxon>
        <taxon>Dipteronia</taxon>
    </lineage>
</organism>
<keyword evidence="2" id="KW-1185">Reference proteome</keyword>
<protein>
    <submittedName>
        <fullName evidence="1">Uncharacterized protein</fullName>
    </submittedName>
</protein>